<feature type="chain" id="PRO_5030873461" evidence="2">
    <location>
        <begin position="28"/>
        <end position="247"/>
    </location>
</feature>
<accession>A0A7S3L8P1</accession>
<organism evidence="3">
    <name type="scientific">Amphora coffeiformis</name>
    <dbReference type="NCBI Taxonomy" id="265554"/>
    <lineage>
        <taxon>Eukaryota</taxon>
        <taxon>Sar</taxon>
        <taxon>Stramenopiles</taxon>
        <taxon>Ochrophyta</taxon>
        <taxon>Bacillariophyta</taxon>
        <taxon>Bacillariophyceae</taxon>
        <taxon>Bacillariophycidae</taxon>
        <taxon>Thalassiophysales</taxon>
        <taxon>Catenulaceae</taxon>
        <taxon>Amphora</taxon>
    </lineage>
</organism>
<proteinExistence type="predicted"/>
<sequence length="247" mass="28933">MVRIHLISLFSLFLSHVLLGILPNSDAFSPTPSRQAPMTTTNTRRYFQDETSDVTSFAEKHRREWINRSMAYYSKVMREERRRNLGQVQDYDDPQYQQEFLLLAKKHYFALRKIKDGKPAHAERIYQRIIQEIQDEQEEDEHCDHAQLAVTTLLLALHLQRTGASPKRTRSVFLNFFRVAVVEGGEEECACSAKVLQAFALFELKQNNRQKALQLVKKAVQLDPVLQPVLKWKQFRDASERLQQKMQ</sequence>
<reference evidence="3" key="1">
    <citation type="submission" date="2021-01" db="EMBL/GenBank/DDBJ databases">
        <authorList>
            <person name="Corre E."/>
            <person name="Pelletier E."/>
            <person name="Niang G."/>
            <person name="Scheremetjew M."/>
            <person name="Finn R."/>
            <person name="Kale V."/>
            <person name="Holt S."/>
            <person name="Cochrane G."/>
            <person name="Meng A."/>
            <person name="Brown T."/>
            <person name="Cohen L."/>
        </authorList>
    </citation>
    <scope>NUCLEOTIDE SEQUENCE</scope>
    <source>
        <strain evidence="3">CCMP127</strain>
    </source>
</reference>
<dbReference type="InterPro" id="IPR019734">
    <property type="entry name" value="TPR_rpt"/>
</dbReference>
<evidence type="ECO:0000313" key="3">
    <source>
        <dbReference type="EMBL" id="CAE0413426.1"/>
    </source>
</evidence>
<dbReference type="AlphaFoldDB" id="A0A7S3L8P1"/>
<keyword evidence="1" id="KW-0802">TPR repeat</keyword>
<dbReference type="PROSITE" id="PS50005">
    <property type="entry name" value="TPR"/>
    <property type="match status" value="1"/>
</dbReference>
<gene>
    <name evidence="3" type="ORF">ACOF00016_LOCUS10682</name>
</gene>
<evidence type="ECO:0000256" key="1">
    <source>
        <dbReference type="PROSITE-ProRule" id="PRU00339"/>
    </source>
</evidence>
<feature type="repeat" description="TPR" evidence="1">
    <location>
        <begin position="193"/>
        <end position="226"/>
    </location>
</feature>
<feature type="signal peptide" evidence="2">
    <location>
        <begin position="1"/>
        <end position="27"/>
    </location>
</feature>
<name>A0A7S3L8P1_9STRA</name>
<protein>
    <submittedName>
        <fullName evidence="3">Uncharacterized protein</fullName>
    </submittedName>
</protein>
<evidence type="ECO:0000256" key="2">
    <source>
        <dbReference type="SAM" id="SignalP"/>
    </source>
</evidence>
<keyword evidence="2" id="KW-0732">Signal</keyword>
<dbReference type="EMBL" id="HBIM01013113">
    <property type="protein sequence ID" value="CAE0413426.1"/>
    <property type="molecule type" value="Transcribed_RNA"/>
</dbReference>